<protein>
    <submittedName>
        <fullName evidence="3">Type III-B CRISPR module RAMP protein Cmr6</fullName>
    </submittedName>
</protein>
<evidence type="ECO:0000313" key="4">
    <source>
        <dbReference type="Proteomes" id="UP000627166"/>
    </source>
</evidence>
<dbReference type="InterPro" id="IPR010172">
    <property type="entry name" value="CRISPR-assoc_prot_TM1791"/>
</dbReference>
<dbReference type="PANTHER" id="PTHR39965:SF1">
    <property type="entry name" value="CRISPR SYSTEM CMR SUBUNIT CMR6"/>
    <property type="match status" value="1"/>
</dbReference>
<dbReference type="Pfam" id="PF03787">
    <property type="entry name" value="RAMPs"/>
    <property type="match status" value="1"/>
</dbReference>
<dbReference type="PANTHER" id="PTHR39965">
    <property type="entry name" value="CRISPR SYSTEM CMR SUBUNIT CMR6"/>
    <property type="match status" value="1"/>
</dbReference>
<name>A0ABR8YMW8_9CLOT</name>
<evidence type="ECO:0000259" key="2">
    <source>
        <dbReference type="Pfam" id="PF03787"/>
    </source>
</evidence>
<dbReference type="NCBIfam" id="TIGR01898">
    <property type="entry name" value="cas_TM1791_cmr6"/>
    <property type="match status" value="1"/>
</dbReference>
<dbReference type="EMBL" id="JACSQB010000006">
    <property type="protein sequence ID" value="MBD8045560.1"/>
    <property type="molecule type" value="Genomic_DNA"/>
</dbReference>
<dbReference type="Proteomes" id="UP000627166">
    <property type="component" value="Unassembled WGS sequence"/>
</dbReference>
<proteinExistence type="predicted"/>
<comment type="caution">
    <text evidence="3">The sequence shown here is derived from an EMBL/GenBank/DDBJ whole genome shotgun (WGS) entry which is preliminary data.</text>
</comment>
<keyword evidence="4" id="KW-1185">Reference proteome</keyword>
<accession>A0ABR8YMW8</accession>
<reference evidence="3 4" key="1">
    <citation type="submission" date="2020-08" db="EMBL/GenBank/DDBJ databases">
        <title>A Genomic Blueprint of the Chicken Gut Microbiome.</title>
        <authorList>
            <person name="Gilroy R."/>
            <person name="Ravi A."/>
            <person name="Getino M."/>
            <person name="Pursley I."/>
            <person name="Horton D.L."/>
            <person name="Alikhan N.-F."/>
            <person name="Baker D."/>
            <person name="Gharbi K."/>
            <person name="Hall N."/>
            <person name="Watson M."/>
            <person name="Adriaenssens E.M."/>
            <person name="Foster-Nyarko E."/>
            <person name="Jarju S."/>
            <person name="Secka A."/>
            <person name="Antonio M."/>
            <person name="Oren A."/>
            <person name="Chaudhuri R."/>
            <person name="La Ragione R.M."/>
            <person name="Hildebrand F."/>
            <person name="Pallen M.J."/>
        </authorList>
    </citation>
    <scope>NUCLEOTIDE SEQUENCE [LARGE SCALE GENOMIC DNA]</scope>
    <source>
        <strain evidence="3 4">N37</strain>
    </source>
</reference>
<feature type="domain" description="CRISPR type III-associated protein" evidence="2">
    <location>
        <begin position="101"/>
        <end position="289"/>
    </location>
</feature>
<organism evidence="3 4">
    <name type="scientific">Clostridium faecium</name>
    <dbReference type="NCBI Taxonomy" id="2762223"/>
    <lineage>
        <taxon>Bacteria</taxon>
        <taxon>Bacillati</taxon>
        <taxon>Bacillota</taxon>
        <taxon>Clostridia</taxon>
        <taxon>Eubacteriales</taxon>
        <taxon>Clostridiaceae</taxon>
        <taxon>Clostridium</taxon>
    </lineage>
</organism>
<evidence type="ECO:0000313" key="3">
    <source>
        <dbReference type="EMBL" id="MBD8045560.1"/>
    </source>
</evidence>
<gene>
    <name evidence="3" type="primary">cmr6</name>
    <name evidence="3" type="ORF">H9637_00635</name>
</gene>
<evidence type="ECO:0000256" key="1">
    <source>
        <dbReference type="ARBA" id="ARBA00023118"/>
    </source>
</evidence>
<sequence>MKEFIFYKNLDISNFKGLRQDEFNLKYSLQKNVVRESGKKERRYLGKIKTNNEKIKGIGEIERLNPNYHQSIVEEYIYSIKEYCRELDFSVTEIEGITSYRLVVGLGNPSVTETSMTLHNIYGIPYIPGQALKGVVRSYFLQLYSNIEKNEFNKITIDNKKYDFKKMYKWIFGEDISEDDNNKGNLIFFDSFPTSKITVERDIMTPHYTDYYENGKDPIDIFEPNPISFYTVKDTKFNFMFALSKKEINISEDEFIDYKNFKSFILELIQNAFEEHGIGAKTSIGYGYFNIDKVEDSEKMNL</sequence>
<keyword evidence="1" id="KW-0051">Antiviral defense</keyword>
<dbReference type="InterPro" id="IPR005537">
    <property type="entry name" value="RAMP_III_fam"/>
</dbReference>